<accession>A0A1X7ECR7</accession>
<dbReference type="PANTHER" id="PTHR32322">
    <property type="entry name" value="INNER MEMBRANE TRANSPORTER"/>
    <property type="match status" value="1"/>
</dbReference>
<keyword evidence="4" id="KW-0812">Transmembrane</keyword>
<dbReference type="PATRIC" id="fig|135735.6.peg.2519"/>
<comment type="subcellular location">
    <subcellularLocation>
        <location evidence="1">Cell membrane</location>
        <topology evidence="1">Multi-pass membrane protein</topology>
    </subcellularLocation>
</comment>
<evidence type="ECO:0000256" key="5">
    <source>
        <dbReference type="ARBA" id="ARBA00022989"/>
    </source>
</evidence>
<dbReference type="RefSeq" id="WP_048896791.1">
    <property type="nucleotide sequence ID" value="NZ_CP011974.1"/>
</dbReference>
<dbReference type="PANTHER" id="PTHR32322:SF18">
    <property type="entry name" value="S-ADENOSYLMETHIONINE_S-ADENOSYLHOMOCYSTEINE TRANSPORTER"/>
    <property type="match status" value="1"/>
</dbReference>
<proteinExistence type="inferred from homology"/>
<name>A0A1X7ECR7_9BACI</name>
<comment type="similarity">
    <text evidence="2">Belongs to the EamA transporter family.</text>
</comment>
<evidence type="ECO:0000256" key="6">
    <source>
        <dbReference type="ARBA" id="ARBA00023136"/>
    </source>
</evidence>
<keyword evidence="6" id="KW-0472">Membrane</keyword>
<dbReference type="InterPro" id="IPR037185">
    <property type="entry name" value="EmrE-like"/>
</dbReference>
<keyword evidence="5" id="KW-1133">Transmembrane helix</keyword>
<dbReference type="GO" id="GO:0005886">
    <property type="term" value="C:plasma membrane"/>
    <property type="evidence" value="ECO:0007669"/>
    <property type="project" value="UniProtKB-SubCell"/>
</dbReference>
<evidence type="ECO:0000256" key="3">
    <source>
        <dbReference type="ARBA" id="ARBA00022475"/>
    </source>
</evidence>
<dbReference type="Proteomes" id="UP000036202">
    <property type="component" value="Chromosome"/>
</dbReference>
<dbReference type="KEGG" id="beo:BEH_12025"/>
<dbReference type="GeneID" id="93701463"/>
<dbReference type="Pfam" id="PF00892">
    <property type="entry name" value="EamA"/>
    <property type="match status" value="2"/>
</dbReference>
<dbReference type="InterPro" id="IPR050638">
    <property type="entry name" value="AA-Vitamin_Transporters"/>
</dbReference>
<sequence>MGSQSKQKVGIYFLMLLVPLFWGGAFGAAKHVITEITPITAATLQFGPAGLILLLIVTIRSQWKIEVLKKQWFGLLMMALTGILGYNAFFFVALGYTSAINGSLIMATTPVFVTFGAVLFLNETWNGRLGFGLLLSLIGVFLVIIKGSLETLVSLTFNAGDLLFVAGLICWVIHGLIGKVVMKESSPLFTTTITMLLGSFFFAIWSLFEGGWGKVPNMSEQSWIEMLFLIVCSSVVAFLLWNKGIHQIGASKSSLYMNLVPINATWIALLFYGAVITWQQIVGMSMVIIGVYVATISHKISFIHVKKKRVNNTIT</sequence>
<organism evidence="7 8">
    <name type="scientific">Priestia filamentosa</name>
    <dbReference type="NCBI Taxonomy" id="1402861"/>
    <lineage>
        <taxon>Bacteria</taxon>
        <taxon>Bacillati</taxon>
        <taxon>Bacillota</taxon>
        <taxon>Bacilli</taxon>
        <taxon>Bacillales</taxon>
        <taxon>Bacillaceae</taxon>
        <taxon>Priestia</taxon>
    </lineage>
</organism>
<reference evidence="7 8" key="1">
    <citation type="journal article" date="2015" name="PLoS ONE">
        <title>Genome Sequence of Bacillus endophyticus and Analysis of Its Companion Mechanism in the Ketogulonigenium vulgare-Bacillus Strain Consortium.</title>
        <authorList>
            <person name="Jia N."/>
            <person name="Du J."/>
            <person name="Ding M.Z."/>
            <person name="Gao F."/>
            <person name="Yuan Y.J."/>
        </authorList>
    </citation>
    <scope>NUCLEOTIDE SEQUENCE [LARGE SCALE GENOMIC DNA]</scope>
    <source>
        <strain evidence="7 8">Hbe603</strain>
    </source>
</reference>
<evidence type="ECO:0000313" key="8">
    <source>
        <dbReference type="Proteomes" id="UP000036202"/>
    </source>
</evidence>
<accession>A0A0H4KIX2</accession>
<dbReference type="EMBL" id="CP011974">
    <property type="protein sequence ID" value="AKO92751.1"/>
    <property type="molecule type" value="Genomic_DNA"/>
</dbReference>
<protein>
    <submittedName>
        <fullName evidence="7">Uncharacterized protein</fullName>
    </submittedName>
</protein>
<reference evidence="8" key="2">
    <citation type="submission" date="2015-06" db="EMBL/GenBank/DDBJ databases">
        <title>Genome Sequence of Bacillus endophyticus and Analysis of its Companion Mechanism in the Ketogulonigenium vulgare-Bacillus strain Consortium.</title>
        <authorList>
            <person name="Jia N."/>
            <person name="Du J."/>
            <person name="Ding M.-Z."/>
            <person name="Gao F."/>
            <person name="Yuan Y.-J."/>
        </authorList>
    </citation>
    <scope>NUCLEOTIDE SEQUENCE [LARGE SCALE GENOMIC DNA]</scope>
    <source>
        <strain evidence="8">Hbe603</strain>
    </source>
</reference>
<dbReference type="OrthoDB" id="9805239at2"/>
<evidence type="ECO:0000313" key="7">
    <source>
        <dbReference type="EMBL" id="AKO92751.1"/>
    </source>
</evidence>
<keyword evidence="3" id="KW-1003">Cell membrane</keyword>
<evidence type="ECO:0000256" key="1">
    <source>
        <dbReference type="ARBA" id="ARBA00004651"/>
    </source>
</evidence>
<keyword evidence="8" id="KW-1185">Reference proteome</keyword>
<evidence type="ECO:0000256" key="2">
    <source>
        <dbReference type="ARBA" id="ARBA00007362"/>
    </source>
</evidence>
<dbReference type="InterPro" id="IPR000620">
    <property type="entry name" value="EamA_dom"/>
</dbReference>
<dbReference type="SUPFAM" id="SSF103481">
    <property type="entry name" value="Multidrug resistance efflux transporter EmrE"/>
    <property type="match status" value="2"/>
</dbReference>
<dbReference type="AlphaFoldDB" id="A0A1X7ECR7"/>
<gene>
    <name evidence="7" type="ORF">BEH_12025</name>
</gene>
<evidence type="ECO:0000256" key="4">
    <source>
        <dbReference type="ARBA" id="ARBA00022692"/>
    </source>
</evidence>